<protein>
    <submittedName>
        <fullName evidence="2">Antibiotic biosynthesis monooxygenase</fullName>
    </submittedName>
</protein>
<dbReference type="RefSeq" id="WP_244746802.1">
    <property type="nucleotide sequence ID" value="NZ_CP095071.1"/>
</dbReference>
<dbReference type="PANTHER" id="PTHR34474:SF2">
    <property type="entry name" value="SIGNAL TRANSDUCTION PROTEIN TRAP"/>
    <property type="match status" value="1"/>
</dbReference>
<evidence type="ECO:0000313" key="3">
    <source>
        <dbReference type="Proteomes" id="UP000831537"/>
    </source>
</evidence>
<name>A0ABY4GT78_9BACI</name>
<feature type="domain" description="ABM" evidence="1">
    <location>
        <begin position="2"/>
        <end position="90"/>
    </location>
</feature>
<keyword evidence="2" id="KW-0503">Monooxygenase</keyword>
<dbReference type="PANTHER" id="PTHR34474">
    <property type="entry name" value="SIGNAL TRANSDUCTION PROTEIN TRAP"/>
    <property type="match status" value="1"/>
</dbReference>
<dbReference type="InterPro" id="IPR011008">
    <property type="entry name" value="Dimeric_a/b-barrel"/>
</dbReference>
<evidence type="ECO:0000259" key="1">
    <source>
        <dbReference type="PROSITE" id="PS51725"/>
    </source>
</evidence>
<proteinExistence type="predicted"/>
<dbReference type="PROSITE" id="PS51725">
    <property type="entry name" value="ABM"/>
    <property type="match status" value="1"/>
</dbReference>
<dbReference type="Proteomes" id="UP000831537">
    <property type="component" value="Chromosome"/>
</dbReference>
<keyword evidence="3" id="KW-1185">Reference proteome</keyword>
<keyword evidence="2" id="KW-0560">Oxidoreductase</keyword>
<dbReference type="Gene3D" id="3.30.70.100">
    <property type="match status" value="1"/>
</dbReference>
<dbReference type="GO" id="GO:0004497">
    <property type="term" value="F:monooxygenase activity"/>
    <property type="evidence" value="ECO:0007669"/>
    <property type="project" value="UniProtKB-KW"/>
</dbReference>
<sequence length="101" mass="12116">MYIVHSIFDVPAEKADEVIHIYKKRSRMVDKWPGFIDFQLLQNDRKPGELTVQISWESKQAYLDWVTSEEYQRIHDLEKKYPDKELANIVPKVYKYKVVAQ</sequence>
<dbReference type="InterPro" id="IPR050404">
    <property type="entry name" value="Heme-degrading_MO"/>
</dbReference>
<accession>A0ABY4GT78</accession>
<organism evidence="2 3">
    <name type="scientific">Gracilibacillus salinarum</name>
    <dbReference type="NCBI Taxonomy" id="2932255"/>
    <lineage>
        <taxon>Bacteria</taxon>
        <taxon>Bacillati</taxon>
        <taxon>Bacillota</taxon>
        <taxon>Bacilli</taxon>
        <taxon>Bacillales</taxon>
        <taxon>Bacillaceae</taxon>
        <taxon>Gracilibacillus</taxon>
    </lineage>
</organism>
<dbReference type="Pfam" id="PF03992">
    <property type="entry name" value="ABM"/>
    <property type="match status" value="1"/>
</dbReference>
<evidence type="ECO:0000313" key="2">
    <source>
        <dbReference type="EMBL" id="UOQ86437.1"/>
    </source>
</evidence>
<dbReference type="EMBL" id="CP095071">
    <property type="protein sequence ID" value="UOQ86437.1"/>
    <property type="molecule type" value="Genomic_DNA"/>
</dbReference>
<gene>
    <name evidence="2" type="ORF">MUN87_05995</name>
</gene>
<dbReference type="SUPFAM" id="SSF54909">
    <property type="entry name" value="Dimeric alpha+beta barrel"/>
    <property type="match status" value="1"/>
</dbReference>
<dbReference type="InterPro" id="IPR007138">
    <property type="entry name" value="ABM_dom"/>
</dbReference>
<reference evidence="2 3" key="1">
    <citation type="submission" date="2022-04" db="EMBL/GenBank/DDBJ databases">
        <title>Gracilibacillus sp. isolated from saltern.</title>
        <authorList>
            <person name="Won M."/>
            <person name="Lee C.-M."/>
            <person name="Woen H.-Y."/>
            <person name="Kwon S.-W."/>
        </authorList>
    </citation>
    <scope>NUCLEOTIDE SEQUENCE [LARGE SCALE GENOMIC DNA]</scope>
    <source>
        <strain evidence="2 3">SSPM10-3</strain>
    </source>
</reference>